<comment type="caution">
    <text evidence="6">The sequence shown here is derived from an EMBL/GenBank/DDBJ whole genome shotgun (WGS) entry which is preliminary data.</text>
</comment>
<dbReference type="RefSeq" id="WP_182529665.1">
    <property type="nucleotide sequence ID" value="NZ_JACGXL010000001.1"/>
</dbReference>
<dbReference type="FunFam" id="1.10.10.10:FF:000001">
    <property type="entry name" value="LysR family transcriptional regulator"/>
    <property type="match status" value="1"/>
</dbReference>
<dbReference type="Gene3D" id="1.10.10.10">
    <property type="entry name" value="Winged helix-like DNA-binding domain superfamily/Winged helix DNA-binding domain"/>
    <property type="match status" value="1"/>
</dbReference>
<dbReference type="InterPro" id="IPR005119">
    <property type="entry name" value="LysR_subst-bd"/>
</dbReference>
<dbReference type="InterPro" id="IPR036390">
    <property type="entry name" value="WH_DNA-bd_sf"/>
</dbReference>
<gene>
    <name evidence="6" type="ORF">FHW12_000791</name>
</gene>
<dbReference type="PANTHER" id="PTHR30537">
    <property type="entry name" value="HTH-TYPE TRANSCRIPTIONAL REGULATOR"/>
    <property type="match status" value="1"/>
</dbReference>
<keyword evidence="2" id="KW-0805">Transcription regulation</keyword>
<dbReference type="InterPro" id="IPR058163">
    <property type="entry name" value="LysR-type_TF_proteobact-type"/>
</dbReference>
<organism evidence="6 7">
    <name type="scientific">Dokdonella fugitiva</name>
    <dbReference type="NCBI Taxonomy" id="328517"/>
    <lineage>
        <taxon>Bacteria</taxon>
        <taxon>Pseudomonadati</taxon>
        <taxon>Pseudomonadota</taxon>
        <taxon>Gammaproteobacteria</taxon>
        <taxon>Lysobacterales</taxon>
        <taxon>Rhodanobacteraceae</taxon>
        <taxon>Dokdonella</taxon>
    </lineage>
</organism>
<comment type="similarity">
    <text evidence="1">Belongs to the LysR transcriptional regulatory family.</text>
</comment>
<keyword evidence="4" id="KW-0804">Transcription</keyword>
<dbReference type="EMBL" id="JACGXL010000001">
    <property type="protein sequence ID" value="MBA8886600.1"/>
    <property type="molecule type" value="Genomic_DNA"/>
</dbReference>
<dbReference type="GO" id="GO:0043565">
    <property type="term" value="F:sequence-specific DNA binding"/>
    <property type="evidence" value="ECO:0007669"/>
    <property type="project" value="TreeGrafter"/>
</dbReference>
<sequence length="308" mass="34085">MALPALATLRAFEAAARLASFTRAAAELHLTPSAVSHRIKALEQQLDVRLFERSGRSLVALTREGSLLAERVAAAFELLAEATAELARARRTMLTVSVLPSFAARWLMPRIGRFLDRQPGLDLNIRSSTAHADFVRDGVDLAIRFGAGHWPEQHADLFMHDVLFPVCRPGLFGARMPASIAELERQPWLESDPEGWERWFAAAGVPMPRRKRRLDFGDASLALQAAIDGTGVAMARRSIAERDLATGALVRLFPRVGAPSQYSYYFVWPERVALSPPALAFRAWLEEEARTVATPPQRKRIASRKASA</sequence>
<evidence type="ECO:0000256" key="3">
    <source>
        <dbReference type="ARBA" id="ARBA00023125"/>
    </source>
</evidence>
<dbReference type="PANTHER" id="PTHR30537:SF79">
    <property type="entry name" value="TRANSCRIPTIONAL REGULATOR-RELATED"/>
    <property type="match status" value="1"/>
</dbReference>
<proteinExistence type="inferred from homology"/>
<dbReference type="InterPro" id="IPR000847">
    <property type="entry name" value="LysR_HTH_N"/>
</dbReference>
<dbReference type="InterPro" id="IPR036388">
    <property type="entry name" value="WH-like_DNA-bd_sf"/>
</dbReference>
<dbReference type="GO" id="GO:0003700">
    <property type="term" value="F:DNA-binding transcription factor activity"/>
    <property type="evidence" value="ECO:0007669"/>
    <property type="project" value="InterPro"/>
</dbReference>
<dbReference type="CDD" id="cd08432">
    <property type="entry name" value="PBP2_GcdR_TrpI_HvrB_AmpR_like"/>
    <property type="match status" value="1"/>
</dbReference>
<keyword evidence="7" id="KW-1185">Reference proteome</keyword>
<dbReference type="Pfam" id="PF03466">
    <property type="entry name" value="LysR_substrate"/>
    <property type="match status" value="1"/>
</dbReference>
<evidence type="ECO:0000313" key="6">
    <source>
        <dbReference type="EMBL" id="MBA8886600.1"/>
    </source>
</evidence>
<evidence type="ECO:0000256" key="4">
    <source>
        <dbReference type="ARBA" id="ARBA00023163"/>
    </source>
</evidence>
<keyword evidence="3" id="KW-0238">DNA-binding</keyword>
<accession>A0A839F0E1</accession>
<dbReference type="SUPFAM" id="SSF53850">
    <property type="entry name" value="Periplasmic binding protein-like II"/>
    <property type="match status" value="1"/>
</dbReference>
<evidence type="ECO:0000259" key="5">
    <source>
        <dbReference type="PROSITE" id="PS50931"/>
    </source>
</evidence>
<dbReference type="AlphaFoldDB" id="A0A839F0E1"/>
<dbReference type="SUPFAM" id="SSF46785">
    <property type="entry name" value="Winged helix' DNA-binding domain"/>
    <property type="match status" value="1"/>
</dbReference>
<dbReference type="Gene3D" id="3.40.190.10">
    <property type="entry name" value="Periplasmic binding protein-like II"/>
    <property type="match status" value="2"/>
</dbReference>
<name>A0A839F0E1_9GAMM</name>
<dbReference type="PROSITE" id="PS50931">
    <property type="entry name" value="HTH_LYSR"/>
    <property type="match status" value="1"/>
</dbReference>
<dbReference type="GO" id="GO:0006351">
    <property type="term" value="P:DNA-templated transcription"/>
    <property type="evidence" value="ECO:0007669"/>
    <property type="project" value="TreeGrafter"/>
</dbReference>
<dbReference type="Pfam" id="PF00126">
    <property type="entry name" value="HTH_1"/>
    <property type="match status" value="1"/>
</dbReference>
<dbReference type="NCBIfam" id="NF008352">
    <property type="entry name" value="PRK11139.1"/>
    <property type="match status" value="1"/>
</dbReference>
<feature type="domain" description="HTH lysR-type" evidence="5">
    <location>
        <begin position="9"/>
        <end position="61"/>
    </location>
</feature>
<dbReference type="PRINTS" id="PR00039">
    <property type="entry name" value="HTHLYSR"/>
</dbReference>
<evidence type="ECO:0000313" key="7">
    <source>
        <dbReference type="Proteomes" id="UP000550401"/>
    </source>
</evidence>
<protein>
    <submittedName>
        <fullName evidence="6">LysR family glycine cleavage system transcriptional activator</fullName>
    </submittedName>
</protein>
<evidence type="ECO:0000256" key="1">
    <source>
        <dbReference type="ARBA" id="ARBA00009437"/>
    </source>
</evidence>
<reference evidence="6 7" key="1">
    <citation type="submission" date="2020-07" db="EMBL/GenBank/DDBJ databases">
        <title>Genomic Encyclopedia of Type Strains, Phase IV (KMG-V): Genome sequencing to study the core and pangenomes of soil and plant-associated prokaryotes.</title>
        <authorList>
            <person name="Whitman W."/>
        </authorList>
    </citation>
    <scope>NUCLEOTIDE SEQUENCE [LARGE SCALE GENOMIC DNA]</scope>
    <source>
        <strain evidence="6 7">RH2WT43</strain>
    </source>
</reference>
<evidence type="ECO:0000256" key="2">
    <source>
        <dbReference type="ARBA" id="ARBA00023015"/>
    </source>
</evidence>
<dbReference type="Proteomes" id="UP000550401">
    <property type="component" value="Unassembled WGS sequence"/>
</dbReference>